<dbReference type="OrthoDB" id="5338512at2759"/>
<feature type="compositionally biased region" description="Basic and acidic residues" evidence="1">
    <location>
        <begin position="269"/>
        <end position="278"/>
    </location>
</feature>
<accession>A0A194VPP0</accession>
<feature type="chain" id="PRO_5008266745" evidence="3">
    <location>
        <begin position="29"/>
        <end position="493"/>
    </location>
</feature>
<keyword evidence="2" id="KW-0472">Membrane</keyword>
<evidence type="ECO:0000256" key="1">
    <source>
        <dbReference type="SAM" id="MobiDB-lite"/>
    </source>
</evidence>
<keyword evidence="2" id="KW-0812">Transmembrane</keyword>
<feature type="region of interest" description="Disordered" evidence="1">
    <location>
        <begin position="418"/>
        <end position="438"/>
    </location>
</feature>
<feature type="transmembrane region" description="Helical" evidence="2">
    <location>
        <begin position="237"/>
        <end position="262"/>
    </location>
</feature>
<organism evidence="4 5">
    <name type="scientific">Cytospora mali</name>
    <name type="common">Apple Valsa canker fungus</name>
    <name type="synonym">Valsa mali</name>
    <dbReference type="NCBI Taxonomy" id="578113"/>
    <lineage>
        <taxon>Eukaryota</taxon>
        <taxon>Fungi</taxon>
        <taxon>Dikarya</taxon>
        <taxon>Ascomycota</taxon>
        <taxon>Pezizomycotina</taxon>
        <taxon>Sordariomycetes</taxon>
        <taxon>Sordariomycetidae</taxon>
        <taxon>Diaporthales</taxon>
        <taxon>Cytosporaceae</taxon>
        <taxon>Cytospora</taxon>
    </lineage>
</organism>
<protein>
    <submittedName>
        <fullName evidence="4">Uncharacterized protein</fullName>
    </submittedName>
</protein>
<reference evidence="4" key="1">
    <citation type="submission" date="2014-12" db="EMBL/GenBank/DDBJ databases">
        <title>Genome Sequence of Valsa Canker Pathogens Uncovers a Specific Adaption of Colonization on Woody Bark.</title>
        <authorList>
            <person name="Yin Z."/>
            <person name="Liu H."/>
            <person name="Gao X."/>
            <person name="Li Z."/>
            <person name="Song N."/>
            <person name="Ke X."/>
            <person name="Dai Q."/>
            <person name="Wu Y."/>
            <person name="Sun Y."/>
            <person name="Xu J.-R."/>
            <person name="Kang Z.K."/>
            <person name="Wang L."/>
            <person name="Huang L."/>
        </authorList>
    </citation>
    <scope>NUCLEOTIDE SEQUENCE [LARGE SCALE GENOMIC DNA]</scope>
    <source>
        <strain evidence="4">03-8</strain>
    </source>
</reference>
<proteinExistence type="predicted"/>
<evidence type="ECO:0000256" key="3">
    <source>
        <dbReference type="SAM" id="SignalP"/>
    </source>
</evidence>
<dbReference type="EMBL" id="CM003099">
    <property type="protein sequence ID" value="KUI66161.1"/>
    <property type="molecule type" value="Genomic_DNA"/>
</dbReference>
<feature type="signal peptide" evidence="3">
    <location>
        <begin position="1"/>
        <end position="28"/>
    </location>
</feature>
<feature type="compositionally biased region" description="Low complexity" evidence="1">
    <location>
        <begin position="224"/>
        <end position="237"/>
    </location>
</feature>
<keyword evidence="2" id="KW-1133">Transmembrane helix</keyword>
<evidence type="ECO:0000313" key="5">
    <source>
        <dbReference type="Proteomes" id="UP000078559"/>
    </source>
</evidence>
<gene>
    <name evidence="4" type="ORF">VM1G_01954</name>
</gene>
<sequence>MKKRTNMPVLPRAAALLLFLTAIPTTSALFVRHTSPSELFGRASTCGDSSYTQCSQSGLPDDFCCPSGETCIALAGNTTALCCPTDGDCTEIEPIPCNLSLEDKSQHPDSVVMTTALTGTLAKCGDQCCPFGYTCNSAGACDMDEDQDTKPATSSVTSSATSTSTGTSSETIGVTTASDSSASATGTATSSDSGAASATATSSGSSASSTSSSTAGSGSGSGSGSSSSGNSSSGPSAAVVAGGVVGAIAGALILGMLAWFCVKKELKRKEAAKGEKDPGMGSRSSSFGNIIHHPVTTSPRGPNGKPPVISKPIVNEEGTLRSDFGRKVSPHAGSFRSMNDEEADYENEFGMVGAVPIRAEDMTGLRSVPHSPPKITTPRAVSSMYAAYDYNNEDNDAYQPPVKMPSARHFGGQDNKVSAGAEGRNVYGSPTSDYGGQRITRDPNAGYIDVFADSNSLSPPRMAPGDRLTSFTDMMEGAELGPQRRGEPFLGKE</sequence>
<keyword evidence="3" id="KW-0732">Signal</keyword>
<keyword evidence="5" id="KW-1185">Reference proteome</keyword>
<feature type="region of interest" description="Disordered" evidence="1">
    <location>
        <begin position="146"/>
        <end position="237"/>
    </location>
</feature>
<evidence type="ECO:0000256" key="2">
    <source>
        <dbReference type="SAM" id="Phobius"/>
    </source>
</evidence>
<name>A0A194VPP0_CYTMA</name>
<evidence type="ECO:0000313" key="4">
    <source>
        <dbReference type="EMBL" id="KUI66161.1"/>
    </source>
</evidence>
<dbReference type="Proteomes" id="UP000078559">
    <property type="component" value="Chromosome 2"/>
</dbReference>
<feature type="region of interest" description="Disordered" evidence="1">
    <location>
        <begin position="269"/>
        <end position="307"/>
    </location>
</feature>
<dbReference type="AlphaFoldDB" id="A0A194VPP0"/>
<feature type="compositionally biased region" description="Low complexity" evidence="1">
    <location>
        <begin position="152"/>
        <end position="216"/>
    </location>
</feature>